<keyword evidence="1" id="KW-0862">Zinc</keyword>
<dbReference type="PROSITE" id="PS50157">
    <property type="entry name" value="ZINC_FINGER_C2H2_2"/>
    <property type="match status" value="1"/>
</dbReference>
<dbReference type="OMA" id="FGGHMSH"/>
<dbReference type="Proteomes" id="UP000007305">
    <property type="component" value="Chromosome 2"/>
</dbReference>
<dbReference type="EMBL" id="CM007648">
    <property type="protein sequence ID" value="ONM27732.1"/>
    <property type="molecule type" value="Genomic_DNA"/>
</dbReference>
<keyword evidence="6" id="KW-1267">Proteomics identification</keyword>
<keyword evidence="1" id="KW-0479">Metal-binding</keyword>
<feature type="domain" description="C2H2-type" evidence="2">
    <location>
        <begin position="202"/>
        <end position="229"/>
    </location>
</feature>
<dbReference type="EnsemblPlants" id="Zm00001eb117760_T001">
    <property type="protein sequence ID" value="Zm00001eb117760_P001"/>
    <property type="gene ID" value="Zm00001eb117760"/>
</dbReference>
<reference evidence="3 5" key="1">
    <citation type="submission" date="2015-12" db="EMBL/GenBank/DDBJ databases">
        <title>Update maize B73 reference genome by single molecule sequencing technologies.</title>
        <authorList>
            <consortium name="Maize Genome Sequencing Project"/>
            <person name="Ware D."/>
        </authorList>
    </citation>
    <scope>NUCLEOTIDE SEQUENCE [LARGE SCALE GENOMIC DNA]</scope>
    <source>
        <strain evidence="5">cv. B73</strain>
        <tissue evidence="3">Seedling</tissue>
    </source>
</reference>
<evidence type="ECO:0000256" key="1">
    <source>
        <dbReference type="PROSITE-ProRule" id="PRU00042"/>
    </source>
</evidence>
<protein>
    <recommendedName>
        <fullName evidence="2">C2H2-type domain-containing protein</fullName>
    </recommendedName>
</protein>
<sequence length="235" mass="25649">MDPYKDIESIDNEPFVSPLHEALRGTVAMPPFVGSTLHNQPSSTTVHTPQEPTNFVYPYQAVEPTSSLPLAYNHTTAATSENPIISAAGPFHSMLSASSSSTSSNHQNTLLFPEPNFVTTPVSDYLSLSDSMRIRSMDPPPPITLLLQGNPLAVLHAHFNTVDEVGDLGPVFERPAQQQVVQRMPPRTALENNGRGGGRHEYVCKICSTRFFSAQAFGGHMSHHSKVKAKEAKFI</sequence>
<dbReference type="Pfam" id="PF13912">
    <property type="entry name" value="zf-C2H2_6"/>
    <property type="match status" value="1"/>
</dbReference>
<dbReference type="AlphaFoldDB" id="A0A1D6F9A5"/>
<accession>A0A1D6F9A5</accession>
<name>A0A1D6F9A5_MAIZE</name>
<evidence type="ECO:0000313" key="5">
    <source>
        <dbReference type="Proteomes" id="UP000007305"/>
    </source>
</evidence>
<dbReference type="PaxDb" id="4577-GRMZM2G345189_P01"/>
<evidence type="ECO:0000313" key="3">
    <source>
        <dbReference type="EMBL" id="ONM27732.1"/>
    </source>
</evidence>
<dbReference type="eggNOG" id="ENOG502R3MP">
    <property type="taxonomic scope" value="Eukaryota"/>
</dbReference>
<reference evidence="4" key="3">
    <citation type="submission" date="2021-05" db="UniProtKB">
        <authorList>
            <consortium name="EnsemblPlants"/>
        </authorList>
    </citation>
    <scope>IDENTIFICATION</scope>
    <source>
        <strain evidence="4">cv. B73</strain>
    </source>
</reference>
<keyword evidence="1" id="KW-0863">Zinc-finger</keyword>
<evidence type="ECO:0000259" key="2">
    <source>
        <dbReference type="PROSITE" id="PS50157"/>
    </source>
</evidence>
<proteinExistence type="evidence at protein level"/>
<dbReference type="InterPro" id="IPR013087">
    <property type="entry name" value="Znf_C2H2_type"/>
</dbReference>
<organism evidence="3">
    <name type="scientific">Zea mays</name>
    <name type="common">Maize</name>
    <dbReference type="NCBI Taxonomy" id="4577"/>
    <lineage>
        <taxon>Eukaryota</taxon>
        <taxon>Viridiplantae</taxon>
        <taxon>Streptophyta</taxon>
        <taxon>Embryophyta</taxon>
        <taxon>Tracheophyta</taxon>
        <taxon>Spermatophyta</taxon>
        <taxon>Magnoliopsida</taxon>
        <taxon>Liliopsida</taxon>
        <taxon>Poales</taxon>
        <taxon>Poaceae</taxon>
        <taxon>PACMAD clade</taxon>
        <taxon>Panicoideae</taxon>
        <taxon>Andropogonodae</taxon>
        <taxon>Andropogoneae</taxon>
        <taxon>Tripsacinae</taxon>
        <taxon>Zea</taxon>
    </lineage>
</organism>
<reference evidence="4" key="2">
    <citation type="submission" date="2019-07" db="EMBL/GenBank/DDBJ databases">
        <authorList>
            <person name="Seetharam A."/>
            <person name="Woodhouse M."/>
            <person name="Cannon E."/>
        </authorList>
    </citation>
    <scope>NUCLEOTIDE SEQUENCE [LARGE SCALE GENOMIC DNA]</scope>
    <source>
        <strain evidence="4">cv. B73</strain>
    </source>
</reference>
<gene>
    <name evidence="3" type="ORF">ZEAMMB73_Zm00001d007846</name>
</gene>
<dbReference type="FunCoup" id="A0A1D6F9A5">
    <property type="interactions" value="1112"/>
</dbReference>
<dbReference type="GO" id="GO:0008270">
    <property type="term" value="F:zinc ion binding"/>
    <property type="evidence" value="ECO:0007669"/>
    <property type="project" value="UniProtKB-KW"/>
</dbReference>
<evidence type="ECO:0000313" key="4">
    <source>
        <dbReference type="EnsemblPlants" id="Zm00001eb117760_P001"/>
    </source>
</evidence>
<keyword evidence="5" id="KW-1185">Reference proteome</keyword>
<evidence type="ECO:0007829" key="6">
    <source>
        <dbReference type="PeptideAtlas" id="A0A1D6F9A5"/>
    </source>
</evidence>
<dbReference type="Gramene" id="Zm00001eb117760_T001">
    <property type="protein sequence ID" value="Zm00001eb117760_P001"/>
    <property type="gene ID" value="Zm00001eb117760"/>
</dbReference>
<dbReference type="PROSITE" id="PS00028">
    <property type="entry name" value="ZINC_FINGER_C2H2_1"/>
    <property type="match status" value="1"/>
</dbReference>